<feature type="non-terminal residue" evidence="3">
    <location>
        <position position="289"/>
    </location>
</feature>
<keyword evidence="4" id="KW-1185">Reference proteome</keyword>
<proteinExistence type="predicted"/>
<dbReference type="PROSITE" id="PS51358">
    <property type="entry name" value="NOP"/>
    <property type="match status" value="1"/>
</dbReference>
<dbReference type="SUPFAM" id="SSF89124">
    <property type="entry name" value="Nop domain"/>
    <property type="match status" value="1"/>
</dbReference>
<dbReference type="InterPro" id="IPR036070">
    <property type="entry name" value="Nop_dom_sf"/>
</dbReference>
<dbReference type="PANTHER" id="PTHR13904">
    <property type="entry name" value="PRE-MRNA SPLICING FACTOR PRP31"/>
    <property type="match status" value="1"/>
</dbReference>
<evidence type="ECO:0000313" key="4">
    <source>
        <dbReference type="Proteomes" id="UP001165060"/>
    </source>
</evidence>
<sequence length="289" mass="29601">MARLQDDFLDDLDDLADSDEEEETSEPSTAPASASATTSSSSAPSSDPSSSSSAPAPSAILSSPAFIAHRSLLASLSSSSSPCSHSVLSSTSEYLPQIADAVSSHHTALADTYSRFFPGLEDIATDPGTYAKLVEVIGHDATELADRVQSLKTTLSELLPPSTLLSLTVSSSMSPGRPLTPAEASTLSSHLSALLGLLSARAELLSFTESQTSLLAPNVTALVGPSLAAQLLCLAGGLPALSRIPACNLLVFGAKPKTAGGINQVAAHKSGLCMDSELVRSAQIADRPK</sequence>
<evidence type="ECO:0000256" key="1">
    <source>
        <dbReference type="SAM" id="MobiDB-lite"/>
    </source>
</evidence>
<accession>A0ABQ6NB74</accession>
<gene>
    <name evidence="3" type="ORF">TeGR_g2486</name>
</gene>
<evidence type="ECO:0000313" key="3">
    <source>
        <dbReference type="EMBL" id="GMI51982.1"/>
    </source>
</evidence>
<dbReference type="Gene3D" id="1.10.246.90">
    <property type="entry name" value="Nop domain"/>
    <property type="match status" value="1"/>
</dbReference>
<dbReference type="InterPro" id="IPR027105">
    <property type="entry name" value="Prp31"/>
</dbReference>
<name>A0ABQ6NB74_9STRA</name>
<dbReference type="Gene3D" id="1.10.287.4070">
    <property type="match status" value="1"/>
</dbReference>
<dbReference type="Proteomes" id="UP001165060">
    <property type="component" value="Unassembled WGS sequence"/>
</dbReference>
<dbReference type="InterPro" id="IPR002687">
    <property type="entry name" value="Nop_dom"/>
</dbReference>
<evidence type="ECO:0000259" key="2">
    <source>
        <dbReference type="PROSITE" id="PS51358"/>
    </source>
</evidence>
<protein>
    <recommendedName>
        <fullName evidence="2">Nop domain-containing protein</fullName>
    </recommendedName>
</protein>
<dbReference type="PANTHER" id="PTHR13904:SF0">
    <property type="entry name" value="U4_U6 SMALL NUCLEAR RIBONUCLEOPROTEIN PRP31"/>
    <property type="match status" value="1"/>
</dbReference>
<dbReference type="InterPro" id="IPR042239">
    <property type="entry name" value="Nop_C"/>
</dbReference>
<feature type="domain" description="Nop" evidence="2">
    <location>
        <begin position="215"/>
        <end position="289"/>
    </location>
</feature>
<comment type="caution">
    <text evidence="3">The sequence shown here is derived from an EMBL/GenBank/DDBJ whole genome shotgun (WGS) entry which is preliminary data.</text>
</comment>
<dbReference type="EMBL" id="BRYB01007048">
    <property type="protein sequence ID" value="GMI51982.1"/>
    <property type="molecule type" value="Genomic_DNA"/>
</dbReference>
<feature type="region of interest" description="Disordered" evidence="1">
    <location>
        <begin position="1"/>
        <end position="56"/>
    </location>
</feature>
<reference evidence="3 4" key="1">
    <citation type="journal article" date="2023" name="Commun. Biol.">
        <title>Genome analysis of Parmales, the sister group of diatoms, reveals the evolutionary specialization of diatoms from phago-mixotrophs to photoautotrophs.</title>
        <authorList>
            <person name="Ban H."/>
            <person name="Sato S."/>
            <person name="Yoshikawa S."/>
            <person name="Yamada K."/>
            <person name="Nakamura Y."/>
            <person name="Ichinomiya M."/>
            <person name="Sato N."/>
            <person name="Blanc-Mathieu R."/>
            <person name="Endo H."/>
            <person name="Kuwata A."/>
            <person name="Ogata H."/>
        </authorList>
    </citation>
    <scope>NUCLEOTIDE SEQUENCE [LARGE SCALE GENOMIC DNA]</scope>
</reference>
<feature type="compositionally biased region" description="Low complexity" evidence="1">
    <location>
        <begin position="26"/>
        <end position="56"/>
    </location>
</feature>
<feature type="compositionally biased region" description="Acidic residues" evidence="1">
    <location>
        <begin position="7"/>
        <end position="25"/>
    </location>
</feature>
<dbReference type="Pfam" id="PF01798">
    <property type="entry name" value="Nop"/>
    <property type="match status" value="1"/>
</dbReference>
<organism evidence="3 4">
    <name type="scientific">Tetraparma gracilis</name>
    <dbReference type="NCBI Taxonomy" id="2962635"/>
    <lineage>
        <taxon>Eukaryota</taxon>
        <taxon>Sar</taxon>
        <taxon>Stramenopiles</taxon>
        <taxon>Ochrophyta</taxon>
        <taxon>Bolidophyceae</taxon>
        <taxon>Parmales</taxon>
        <taxon>Triparmaceae</taxon>
        <taxon>Tetraparma</taxon>
    </lineage>
</organism>